<dbReference type="GO" id="GO:0016929">
    <property type="term" value="F:deSUMOylase activity"/>
    <property type="evidence" value="ECO:0007669"/>
    <property type="project" value="TreeGrafter"/>
</dbReference>
<feature type="compositionally biased region" description="Pro residues" evidence="5">
    <location>
        <begin position="153"/>
        <end position="162"/>
    </location>
</feature>
<gene>
    <name evidence="7" type="ORF">Ocin01_10969</name>
</gene>
<evidence type="ECO:0000256" key="2">
    <source>
        <dbReference type="ARBA" id="ARBA00022670"/>
    </source>
</evidence>
<dbReference type="OrthoDB" id="1939479at2759"/>
<organism evidence="7 8">
    <name type="scientific">Orchesella cincta</name>
    <name type="common">Springtail</name>
    <name type="synonym">Podura cincta</name>
    <dbReference type="NCBI Taxonomy" id="48709"/>
    <lineage>
        <taxon>Eukaryota</taxon>
        <taxon>Metazoa</taxon>
        <taxon>Ecdysozoa</taxon>
        <taxon>Arthropoda</taxon>
        <taxon>Hexapoda</taxon>
        <taxon>Collembola</taxon>
        <taxon>Entomobryomorpha</taxon>
        <taxon>Entomobryoidea</taxon>
        <taxon>Orchesellidae</taxon>
        <taxon>Orchesellinae</taxon>
        <taxon>Orchesella</taxon>
    </lineage>
</organism>
<feature type="domain" description="Ubiquitin-like protease family profile" evidence="6">
    <location>
        <begin position="198"/>
        <end position="367"/>
    </location>
</feature>
<dbReference type="GO" id="GO:0005634">
    <property type="term" value="C:nucleus"/>
    <property type="evidence" value="ECO:0007669"/>
    <property type="project" value="TreeGrafter"/>
</dbReference>
<evidence type="ECO:0000256" key="4">
    <source>
        <dbReference type="ARBA" id="ARBA00022807"/>
    </source>
</evidence>
<dbReference type="EMBL" id="LJIJ01000630">
    <property type="protein sequence ID" value="ODM95716.1"/>
    <property type="molecule type" value="Genomic_DNA"/>
</dbReference>
<name>A0A1D2MRU0_ORCCI</name>
<dbReference type="InterPro" id="IPR003653">
    <property type="entry name" value="Peptidase_C48_C"/>
</dbReference>
<proteinExistence type="inferred from homology"/>
<keyword evidence="3" id="KW-0378">Hydrolase</keyword>
<sequence length="399" mass="45693">MVRKPPCDFDLRMTPKRVVDVFLPECALDDLNEGETLEDLVRRRNSCFSDGFVYDDSQDRIHYNIRIIPSPQTLELEQDLAEKPEPAVKQDGPLDTDVIMPDVEELVELVQDVEMKEKDNTIADAEMVSIEEGVHATCDCDPAGGKKQRVSSPSPPPPPEPLMKPDSAPELTDEMLQENQDKLNADSSNEVIAQNGPNKVLLEDLATLRGTEWLSDPVVDNYLHLIRQRSTIEGQRKIYSFYSTFYSLLSSAKGLDKTTDTTDHDIFVYELIFFPVCVGHHWRLITVEPRKKVISAYNSSTDFKDLQICKNIQRFMVSEEKKQTKLRGEGDASSDAVEWELNFVKDLPQQKNGSDCGVFTLQYAEYLSRNQPQFDFEQIHMPYYRQRIMFEIISSRLLL</sequence>
<protein>
    <submittedName>
        <fullName evidence="7">Sentrin-specific protease 1</fullName>
    </submittedName>
</protein>
<dbReference type="Pfam" id="PF02902">
    <property type="entry name" value="Peptidase_C48"/>
    <property type="match status" value="1"/>
</dbReference>
<reference evidence="7 8" key="1">
    <citation type="journal article" date="2016" name="Genome Biol. Evol.">
        <title>Gene Family Evolution Reflects Adaptation to Soil Environmental Stressors in the Genome of the Collembolan Orchesella cincta.</title>
        <authorList>
            <person name="Faddeeva-Vakhrusheva A."/>
            <person name="Derks M.F."/>
            <person name="Anvar S.Y."/>
            <person name="Agamennone V."/>
            <person name="Suring W."/>
            <person name="Smit S."/>
            <person name="van Straalen N.M."/>
            <person name="Roelofs D."/>
        </authorList>
    </citation>
    <scope>NUCLEOTIDE SEQUENCE [LARGE SCALE GENOMIC DNA]</scope>
    <source>
        <tissue evidence="7">Mixed pool</tissue>
    </source>
</reference>
<evidence type="ECO:0000256" key="3">
    <source>
        <dbReference type="ARBA" id="ARBA00022801"/>
    </source>
</evidence>
<keyword evidence="8" id="KW-1185">Reference proteome</keyword>
<evidence type="ECO:0000256" key="5">
    <source>
        <dbReference type="SAM" id="MobiDB-lite"/>
    </source>
</evidence>
<evidence type="ECO:0000313" key="7">
    <source>
        <dbReference type="EMBL" id="ODM95716.1"/>
    </source>
</evidence>
<dbReference type="GO" id="GO:0016926">
    <property type="term" value="P:protein desumoylation"/>
    <property type="evidence" value="ECO:0007669"/>
    <property type="project" value="TreeGrafter"/>
</dbReference>
<dbReference type="SUPFAM" id="SSF54001">
    <property type="entry name" value="Cysteine proteinases"/>
    <property type="match status" value="1"/>
</dbReference>
<evidence type="ECO:0000259" key="6">
    <source>
        <dbReference type="PROSITE" id="PS50600"/>
    </source>
</evidence>
<comment type="caution">
    <text evidence="7">The sequence shown here is derived from an EMBL/GenBank/DDBJ whole genome shotgun (WGS) entry which is preliminary data.</text>
</comment>
<feature type="region of interest" description="Disordered" evidence="5">
    <location>
        <begin position="139"/>
        <end position="168"/>
    </location>
</feature>
<evidence type="ECO:0000313" key="8">
    <source>
        <dbReference type="Proteomes" id="UP000094527"/>
    </source>
</evidence>
<dbReference type="Gene3D" id="3.40.395.10">
    <property type="entry name" value="Adenoviral Proteinase, Chain A"/>
    <property type="match status" value="1"/>
</dbReference>
<comment type="similarity">
    <text evidence="1">Belongs to the peptidase C48 family.</text>
</comment>
<dbReference type="AlphaFoldDB" id="A0A1D2MRU0"/>
<dbReference type="PANTHER" id="PTHR12606:SF141">
    <property type="entry name" value="GH15225P-RELATED"/>
    <property type="match status" value="1"/>
</dbReference>
<dbReference type="OMA" id="IHYNIRI"/>
<evidence type="ECO:0000256" key="1">
    <source>
        <dbReference type="ARBA" id="ARBA00005234"/>
    </source>
</evidence>
<dbReference type="InterPro" id="IPR038765">
    <property type="entry name" value="Papain-like_cys_pep_sf"/>
</dbReference>
<keyword evidence="2 7" id="KW-0645">Protease</keyword>
<dbReference type="PROSITE" id="PS50600">
    <property type="entry name" value="ULP_PROTEASE"/>
    <property type="match status" value="1"/>
</dbReference>
<dbReference type="GO" id="GO:0006508">
    <property type="term" value="P:proteolysis"/>
    <property type="evidence" value="ECO:0007669"/>
    <property type="project" value="UniProtKB-KW"/>
</dbReference>
<dbReference type="PANTHER" id="PTHR12606">
    <property type="entry name" value="SENTRIN/SUMO-SPECIFIC PROTEASE"/>
    <property type="match status" value="1"/>
</dbReference>
<dbReference type="Proteomes" id="UP000094527">
    <property type="component" value="Unassembled WGS sequence"/>
</dbReference>
<accession>A0A1D2MRU0</accession>
<keyword evidence="4" id="KW-0788">Thiol protease</keyword>
<dbReference type="STRING" id="48709.A0A1D2MRU0"/>